<protein>
    <submittedName>
        <fullName evidence="1">Uncharacterized protein</fullName>
    </submittedName>
</protein>
<reference evidence="1" key="2">
    <citation type="submission" date="2025-09" db="UniProtKB">
        <authorList>
            <consortium name="Ensembl"/>
        </authorList>
    </citation>
    <scope>IDENTIFICATION</scope>
</reference>
<sequence>MGGALTLGLAPHWRVTGEGLTAMLSVAGVPWCPAGWDQDQGRCYLFSQNADLVVINDQTEQVRALGPTPPWGVMTPGQRAGMRFRRCLGLTGRVGVPGAGLDKNGDENCAHLFAYRWICERVTPILDSGSQPDPALL</sequence>
<dbReference type="Ensembl" id="ENSCABT00000022583.1">
    <property type="protein sequence ID" value="ENSCABP00000020609.1"/>
    <property type="gene ID" value="ENSCABG00000015194.1"/>
</dbReference>
<dbReference type="InterPro" id="IPR016187">
    <property type="entry name" value="CTDL_fold"/>
</dbReference>
<dbReference type="SUPFAM" id="SSF56436">
    <property type="entry name" value="C-type lectin-like"/>
    <property type="match status" value="1"/>
</dbReference>
<accession>A0A8C0ITX9</accession>
<dbReference type="GeneTree" id="ENSGT01030000237235"/>
<name>A0A8C0ITX9_CHEAB</name>
<evidence type="ECO:0000313" key="1">
    <source>
        <dbReference type="Ensembl" id="ENSCABP00000020609.1"/>
    </source>
</evidence>
<reference evidence="1" key="1">
    <citation type="submission" date="2025-08" db="UniProtKB">
        <authorList>
            <consortium name="Ensembl"/>
        </authorList>
    </citation>
    <scope>IDENTIFICATION</scope>
</reference>
<evidence type="ECO:0000313" key="2">
    <source>
        <dbReference type="Proteomes" id="UP000694404"/>
    </source>
</evidence>
<dbReference type="AlphaFoldDB" id="A0A8C0ITX9"/>
<proteinExistence type="predicted"/>
<keyword evidence="2" id="KW-1185">Reference proteome</keyword>
<dbReference type="Proteomes" id="UP000694404">
    <property type="component" value="Unplaced"/>
</dbReference>
<organism evidence="1 2">
    <name type="scientific">Chelonoidis abingdonii</name>
    <name type="common">Abingdon island giant tortoise</name>
    <name type="synonym">Testudo abingdonii</name>
    <dbReference type="NCBI Taxonomy" id="106734"/>
    <lineage>
        <taxon>Eukaryota</taxon>
        <taxon>Metazoa</taxon>
        <taxon>Chordata</taxon>
        <taxon>Craniata</taxon>
        <taxon>Vertebrata</taxon>
        <taxon>Euteleostomi</taxon>
        <taxon>Archelosauria</taxon>
        <taxon>Testudinata</taxon>
        <taxon>Testudines</taxon>
        <taxon>Cryptodira</taxon>
        <taxon>Durocryptodira</taxon>
        <taxon>Testudinoidea</taxon>
        <taxon>Testudinidae</taxon>
        <taxon>Chelonoidis</taxon>
    </lineage>
</organism>